<dbReference type="OrthoDB" id="9109650at2"/>
<feature type="transmembrane region" description="Helical" evidence="5">
    <location>
        <begin position="300"/>
        <end position="322"/>
    </location>
</feature>
<evidence type="ECO:0000256" key="1">
    <source>
        <dbReference type="ARBA" id="ARBA00004651"/>
    </source>
</evidence>
<evidence type="ECO:0000256" key="4">
    <source>
        <dbReference type="ARBA" id="ARBA00023136"/>
    </source>
</evidence>
<feature type="transmembrane region" description="Helical" evidence="5">
    <location>
        <begin position="358"/>
        <end position="380"/>
    </location>
</feature>
<sequence length="464" mass="48187">MTKGHARMALENTAPNSVSALIDGAPFSRLQKMLVASCLVLCLIDGFNALSVGYVLPALAEDWHVNAGNLSGVVIASTIGEILAALLVAPLADRFGRRTLIRIGVGCIAVCTLATAFSQSVEMITILRFCTGLGVGAATPNIISLSSEYAPARARATVVTTIGLGLAGGGFVAGLVAGSLIPAFGWRSVFAVGGAVALVLLVATLALLPESITFLVARGRDRQVLGLLRRIAKDVPIGDDMRFSSDTPERRRVPIREILAGGRVWPTVLIWGVMFFGLLLNFFIYGYMPSVLTASGLSEQTAVFATSACTLGGMIGGVVLGVIVDRTRGGYRNLVFGQLLAIIATIVLVLAAGNSLLVTIFGFLIGFGAIGTQIGANAWAASLYPAAIRSTGVGWALGVGRVGGVLGPVIGGALLSLNMAGNTIFLLSLVPSVIVGCFALALARLRPKSRISPNTTEEVLQWQK</sequence>
<evidence type="ECO:0000256" key="2">
    <source>
        <dbReference type="ARBA" id="ARBA00022692"/>
    </source>
</evidence>
<dbReference type="SUPFAM" id="SSF103473">
    <property type="entry name" value="MFS general substrate transporter"/>
    <property type="match status" value="1"/>
</dbReference>
<evidence type="ECO:0000313" key="7">
    <source>
        <dbReference type="EMBL" id="KAA9160519.1"/>
    </source>
</evidence>
<name>A0A5N0V262_9PSEU</name>
<feature type="domain" description="Major facilitator superfamily (MFS) profile" evidence="6">
    <location>
        <begin position="34"/>
        <end position="447"/>
    </location>
</feature>
<dbReference type="InterPro" id="IPR005829">
    <property type="entry name" value="Sugar_transporter_CS"/>
</dbReference>
<dbReference type="GO" id="GO:0005886">
    <property type="term" value="C:plasma membrane"/>
    <property type="evidence" value="ECO:0007669"/>
    <property type="project" value="UniProtKB-SubCell"/>
</dbReference>
<dbReference type="PROSITE" id="PS50850">
    <property type="entry name" value="MFS"/>
    <property type="match status" value="1"/>
</dbReference>
<evidence type="ECO:0000259" key="6">
    <source>
        <dbReference type="PROSITE" id="PS50850"/>
    </source>
</evidence>
<keyword evidence="3 5" id="KW-1133">Transmembrane helix</keyword>
<dbReference type="PANTHER" id="PTHR23508">
    <property type="entry name" value="CARBOXYLIC ACID TRANSPORTER PROTEIN HOMOLOG"/>
    <property type="match status" value="1"/>
</dbReference>
<proteinExistence type="predicted"/>
<feature type="transmembrane region" description="Helical" evidence="5">
    <location>
        <begin position="34"/>
        <end position="56"/>
    </location>
</feature>
<feature type="transmembrane region" description="Helical" evidence="5">
    <location>
        <begin position="123"/>
        <end position="144"/>
    </location>
</feature>
<feature type="transmembrane region" description="Helical" evidence="5">
    <location>
        <begin position="392"/>
        <end position="417"/>
    </location>
</feature>
<dbReference type="InterPro" id="IPR020846">
    <property type="entry name" value="MFS_dom"/>
</dbReference>
<feature type="transmembrane region" description="Helical" evidence="5">
    <location>
        <begin position="268"/>
        <end position="288"/>
    </location>
</feature>
<dbReference type="Gene3D" id="1.20.1250.20">
    <property type="entry name" value="MFS general substrate transporter like domains"/>
    <property type="match status" value="1"/>
</dbReference>
<dbReference type="InterPro" id="IPR011701">
    <property type="entry name" value="MFS"/>
</dbReference>
<accession>A0A5N0V262</accession>
<dbReference type="GO" id="GO:0046943">
    <property type="term" value="F:carboxylic acid transmembrane transporter activity"/>
    <property type="evidence" value="ECO:0007669"/>
    <property type="project" value="TreeGrafter"/>
</dbReference>
<protein>
    <submittedName>
        <fullName evidence="7">MFS transporter</fullName>
    </submittedName>
</protein>
<comment type="subcellular location">
    <subcellularLocation>
        <location evidence="1">Cell membrane</location>
        <topology evidence="1">Multi-pass membrane protein</topology>
    </subcellularLocation>
</comment>
<dbReference type="EMBL" id="VMNW02000021">
    <property type="protein sequence ID" value="KAA9160519.1"/>
    <property type="molecule type" value="Genomic_DNA"/>
</dbReference>
<feature type="transmembrane region" description="Helical" evidence="5">
    <location>
        <begin position="189"/>
        <end position="208"/>
    </location>
</feature>
<dbReference type="Proteomes" id="UP000319769">
    <property type="component" value="Unassembled WGS sequence"/>
</dbReference>
<dbReference type="InterPro" id="IPR036259">
    <property type="entry name" value="MFS_trans_sf"/>
</dbReference>
<gene>
    <name evidence="7" type="ORF">FPZ12_016930</name>
</gene>
<dbReference type="PANTHER" id="PTHR23508:SF10">
    <property type="entry name" value="CARBOXYLIC ACID TRANSPORTER PROTEIN HOMOLOG"/>
    <property type="match status" value="1"/>
</dbReference>
<dbReference type="AlphaFoldDB" id="A0A5N0V262"/>
<reference evidence="7" key="1">
    <citation type="submission" date="2019-09" db="EMBL/GenBank/DDBJ databases">
        <authorList>
            <person name="Teo W.F.A."/>
            <person name="Duangmal K."/>
        </authorList>
    </citation>
    <scope>NUCLEOTIDE SEQUENCE [LARGE SCALE GENOMIC DNA]</scope>
    <source>
        <strain evidence="7">K81G1</strain>
    </source>
</reference>
<dbReference type="Pfam" id="PF07690">
    <property type="entry name" value="MFS_1"/>
    <property type="match status" value="1"/>
</dbReference>
<keyword evidence="2 5" id="KW-0812">Transmembrane</keyword>
<comment type="caution">
    <text evidence="7">The sequence shown here is derived from an EMBL/GenBank/DDBJ whole genome shotgun (WGS) entry which is preliminary data.</text>
</comment>
<feature type="transmembrane region" description="Helical" evidence="5">
    <location>
        <begin position="68"/>
        <end position="88"/>
    </location>
</feature>
<keyword evidence="4 5" id="KW-0472">Membrane</keyword>
<feature type="transmembrane region" description="Helical" evidence="5">
    <location>
        <begin position="334"/>
        <end position="352"/>
    </location>
</feature>
<organism evidence="7 8">
    <name type="scientific">Amycolatopsis acidicola</name>
    <dbReference type="NCBI Taxonomy" id="2596893"/>
    <lineage>
        <taxon>Bacteria</taxon>
        <taxon>Bacillati</taxon>
        <taxon>Actinomycetota</taxon>
        <taxon>Actinomycetes</taxon>
        <taxon>Pseudonocardiales</taxon>
        <taxon>Pseudonocardiaceae</taxon>
        <taxon>Amycolatopsis</taxon>
    </lineage>
</organism>
<evidence type="ECO:0000313" key="8">
    <source>
        <dbReference type="Proteomes" id="UP000319769"/>
    </source>
</evidence>
<dbReference type="PROSITE" id="PS00216">
    <property type="entry name" value="SUGAR_TRANSPORT_1"/>
    <property type="match status" value="1"/>
</dbReference>
<keyword evidence="8" id="KW-1185">Reference proteome</keyword>
<evidence type="ECO:0000256" key="5">
    <source>
        <dbReference type="SAM" id="Phobius"/>
    </source>
</evidence>
<evidence type="ECO:0000256" key="3">
    <source>
        <dbReference type="ARBA" id="ARBA00022989"/>
    </source>
</evidence>
<feature type="transmembrane region" description="Helical" evidence="5">
    <location>
        <begin position="423"/>
        <end position="443"/>
    </location>
</feature>
<feature type="transmembrane region" description="Helical" evidence="5">
    <location>
        <begin position="156"/>
        <end position="177"/>
    </location>
</feature>
<feature type="transmembrane region" description="Helical" evidence="5">
    <location>
        <begin position="100"/>
        <end position="117"/>
    </location>
</feature>